<keyword evidence="4" id="KW-1185">Reference proteome</keyword>
<organism evidence="3 4">
    <name type="scientific">Dreissena polymorpha</name>
    <name type="common">Zebra mussel</name>
    <name type="synonym">Mytilus polymorpha</name>
    <dbReference type="NCBI Taxonomy" id="45954"/>
    <lineage>
        <taxon>Eukaryota</taxon>
        <taxon>Metazoa</taxon>
        <taxon>Spiralia</taxon>
        <taxon>Lophotrochozoa</taxon>
        <taxon>Mollusca</taxon>
        <taxon>Bivalvia</taxon>
        <taxon>Autobranchia</taxon>
        <taxon>Heteroconchia</taxon>
        <taxon>Euheterodonta</taxon>
        <taxon>Imparidentia</taxon>
        <taxon>Neoheterodontei</taxon>
        <taxon>Myida</taxon>
        <taxon>Dreissenoidea</taxon>
        <taxon>Dreissenidae</taxon>
        <taxon>Dreissena</taxon>
    </lineage>
</organism>
<comment type="caution">
    <text evidence="3">The sequence shown here is derived from an EMBL/GenBank/DDBJ whole genome shotgun (WGS) entry which is preliminary data.</text>
</comment>
<evidence type="ECO:0000313" key="3">
    <source>
        <dbReference type="EMBL" id="KAH3875021.1"/>
    </source>
</evidence>
<dbReference type="AlphaFoldDB" id="A0A9D4MGS3"/>
<feature type="region of interest" description="Disordered" evidence="1">
    <location>
        <begin position="1"/>
        <end position="24"/>
    </location>
</feature>
<reference evidence="3" key="2">
    <citation type="submission" date="2020-11" db="EMBL/GenBank/DDBJ databases">
        <authorList>
            <person name="McCartney M.A."/>
            <person name="Auch B."/>
            <person name="Kono T."/>
            <person name="Mallez S."/>
            <person name="Becker A."/>
            <person name="Gohl D.M."/>
            <person name="Silverstein K.A.T."/>
            <person name="Koren S."/>
            <person name="Bechman K.B."/>
            <person name="Herman A."/>
            <person name="Abrahante J.E."/>
            <person name="Garbe J."/>
        </authorList>
    </citation>
    <scope>NUCLEOTIDE SEQUENCE</scope>
    <source>
        <strain evidence="3">Duluth1</strain>
        <tissue evidence="3">Whole animal</tissue>
    </source>
</reference>
<gene>
    <name evidence="3" type="ORF">DPMN_038280</name>
    <name evidence="2" type="ORF">DPMN_112466</name>
</gene>
<dbReference type="EMBL" id="JAIWYP010000002">
    <property type="protein sequence ID" value="KAH3875021.1"/>
    <property type="molecule type" value="Genomic_DNA"/>
</dbReference>
<proteinExistence type="predicted"/>
<protein>
    <submittedName>
        <fullName evidence="3">Uncharacterized protein</fullName>
    </submittedName>
</protein>
<accession>A0A9D4MGS3</accession>
<feature type="compositionally biased region" description="Polar residues" evidence="1">
    <location>
        <begin position="8"/>
        <end position="18"/>
    </location>
</feature>
<evidence type="ECO:0000256" key="1">
    <source>
        <dbReference type="SAM" id="MobiDB-lite"/>
    </source>
</evidence>
<evidence type="ECO:0000313" key="2">
    <source>
        <dbReference type="EMBL" id="KAH3839045.1"/>
    </source>
</evidence>
<evidence type="ECO:0000313" key="4">
    <source>
        <dbReference type="Proteomes" id="UP000828390"/>
    </source>
</evidence>
<name>A0A9D4MGS3_DREPO</name>
<sequence length="75" mass="8967">MTELTDLLRNQNQSTQPASDRHQQTSFRVEVTYNNHHHHLDHSTQSSTIRYHQFDPGITIQDMRRKTIESYDMLK</sequence>
<dbReference type="Proteomes" id="UP000828390">
    <property type="component" value="Unassembled WGS sequence"/>
</dbReference>
<reference evidence="3" key="1">
    <citation type="journal article" date="2019" name="bioRxiv">
        <title>The Genome of the Zebra Mussel, Dreissena polymorpha: A Resource for Invasive Species Research.</title>
        <authorList>
            <person name="McCartney M.A."/>
            <person name="Auch B."/>
            <person name="Kono T."/>
            <person name="Mallez S."/>
            <person name="Zhang Y."/>
            <person name="Obille A."/>
            <person name="Becker A."/>
            <person name="Abrahante J.E."/>
            <person name="Garbe J."/>
            <person name="Badalamenti J.P."/>
            <person name="Herman A."/>
            <person name="Mangelson H."/>
            <person name="Liachko I."/>
            <person name="Sullivan S."/>
            <person name="Sone E.D."/>
            <person name="Koren S."/>
            <person name="Silverstein K.A.T."/>
            <person name="Beckman K.B."/>
            <person name="Gohl D.M."/>
        </authorList>
    </citation>
    <scope>NUCLEOTIDE SEQUENCE</scope>
    <source>
        <strain evidence="3">Duluth1</strain>
        <tissue evidence="3">Whole animal</tissue>
    </source>
</reference>
<dbReference type="EMBL" id="JAIWYP010000004">
    <property type="protein sequence ID" value="KAH3839045.1"/>
    <property type="molecule type" value="Genomic_DNA"/>
</dbReference>